<reference evidence="2" key="1">
    <citation type="journal article" date="2017" name="Nat. Microbiol.">
        <title>Global analysis of biosynthetic gene clusters reveals vast potential of secondary metabolite production in Penicillium species.</title>
        <authorList>
            <person name="Nielsen J.C."/>
            <person name="Grijseels S."/>
            <person name="Prigent S."/>
            <person name="Ji B."/>
            <person name="Dainat J."/>
            <person name="Nielsen K.F."/>
            <person name="Frisvad J.C."/>
            <person name="Workman M."/>
            <person name="Nielsen J."/>
        </authorList>
    </citation>
    <scope>NUCLEOTIDE SEQUENCE [LARGE SCALE GENOMIC DNA]</scope>
    <source>
        <strain evidence="2">IBT 31811</strain>
    </source>
</reference>
<gene>
    <name evidence="1" type="ORF">PENANT_c002G08040</name>
</gene>
<dbReference type="Proteomes" id="UP000191672">
    <property type="component" value="Unassembled WGS sequence"/>
</dbReference>
<proteinExistence type="predicted"/>
<keyword evidence="2" id="KW-1185">Reference proteome</keyword>
<dbReference type="STRING" id="416450.A0A1V6QKC9"/>
<name>A0A1V6QKC9_9EURO</name>
<dbReference type="EMBL" id="MDYN01000002">
    <property type="protein sequence ID" value="OQD89673.1"/>
    <property type="molecule type" value="Genomic_DNA"/>
</dbReference>
<evidence type="ECO:0000313" key="1">
    <source>
        <dbReference type="EMBL" id="OQD89673.1"/>
    </source>
</evidence>
<comment type="caution">
    <text evidence="1">The sequence shown here is derived from an EMBL/GenBank/DDBJ whole genome shotgun (WGS) entry which is preliminary data.</text>
</comment>
<dbReference type="AlphaFoldDB" id="A0A1V6QKC9"/>
<protein>
    <submittedName>
        <fullName evidence="1">Uncharacterized protein</fullName>
    </submittedName>
</protein>
<organism evidence="1 2">
    <name type="scientific">Penicillium antarcticum</name>
    <dbReference type="NCBI Taxonomy" id="416450"/>
    <lineage>
        <taxon>Eukaryota</taxon>
        <taxon>Fungi</taxon>
        <taxon>Dikarya</taxon>
        <taxon>Ascomycota</taxon>
        <taxon>Pezizomycotina</taxon>
        <taxon>Eurotiomycetes</taxon>
        <taxon>Eurotiomycetidae</taxon>
        <taxon>Eurotiales</taxon>
        <taxon>Aspergillaceae</taxon>
        <taxon>Penicillium</taxon>
    </lineage>
</organism>
<evidence type="ECO:0000313" key="2">
    <source>
        <dbReference type="Proteomes" id="UP000191672"/>
    </source>
</evidence>
<sequence length="118" mass="13846">MVTNRPGLLVKCHLYHDYYGSDHRATYSEWNLQAQYKPTTKARKALDRAEWNKIGEEVLRQIGPWKEIKTRPALDEMAQKVIEATTAAVYRYTPDVRPTLYSKRWFTSDLKVQQTKAN</sequence>
<accession>A0A1V6QKC9</accession>